<organism evidence="2 3">
    <name type="scientific">Liparis tanakae</name>
    <name type="common">Tanaka's snailfish</name>
    <dbReference type="NCBI Taxonomy" id="230148"/>
    <lineage>
        <taxon>Eukaryota</taxon>
        <taxon>Metazoa</taxon>
        <taxon>Chordata</taxon>
        <taxon>Craniata</taxon>
        <taxon>Vertebrata</taxon>
        <taxon>Euteleostomi</taxon>
        <taxon>Actinopterygii</taxon>
        <taxon>Neopterygii</taxon>
        <taxon>Teleostei</taxon>
        <taxon>Neoteleostei</taxon>
        <taxon>Acanthomorphata</taxon>
        <taxon>Eupercaria</taxon>
        <taxon>Perciformes</taxon>
        <taxon>Cottioidei</taxon>
        <taxon>Cottales</taxon>
        <taxon>Liparidae</taxon>
        <taxon>Liparis</taxon>
    </lineage>
</organism>
<gene>
    <name evidence="2" type="ORF">EYF80_039525</name>
</gene>
<dbReference type="AlphaFoldDB" id="A0A4Z2GAI8"/>
<accession>A0A4Z2GAI8</accession>
<sequence length="98" mass="10653">MKVKRRLTASRGDPPGALALTPRFNTSPEGGDCGSDARCQAYLYAAAAVITSIQRRVHWEPRRSGEQSGGERQTERVAPRIKGDAGFITSKKHAANQM</sequence>
<reference evidence="2 3" key="1">
    <citation type="submission" date="2019-03" db="EMBL/GenBank/DDBJ databases">
        <title>First draft genome of Liparis tanakae, snailfish: a comprehensive survey of snailfish specific genes.</title>
        <authorList>
            <person name="Kim W."/>
            <person name="Song I."/>
            <person name="Jeong J.-H."/>
            <person name="Kim D."/>
            <person name="Kim S."/>
            <person name="Ryu S."/>
            <person name="Song J.Y."/>
            <person name="Lee S.K."/>
        </authorList>
    </citation>
    <scope>NUCLEOTIDE SEQUENCE [LARGE SCALE GENOMIC DNA]</scope>
    <source>
        <tissue evidence="2">Muscle</tissue>
    </source>
</reference>
<keyword evidence="3" id="KW-1185">Reference proteome</keyword>
<proteinExistence type="predicted"/>
<evidence type="ECO:0000313" key="2">
    <source>
        <dbReference type="EMBL" id="TNN50240.1"/>
    </source>
</evidence>
<dbReference type="EMBL" id="SRLO01000625">
    <property type="protein sequence ID" value="TNN50240.1"/>
    <property type="molecule type" value="Genomic_DNA"/>
</dbReference>
<name>A0A4Z2GAI8_9TELE</name>
<comment type="caution">
    <text evidence="2">The sequence shown here is derived from an EMBL/GenBank/DDBJ whole genome shotgun (WGS) entry which is preliminary data.</text>
</comment>
<evidence type="ECO:0000313" key="3">
    <source>
        <dbReference type="Proteomes" id="UP000314294"/>
    </source>
</evidence>
<dbReference type="Proteomes" id="UP000314294">
    <property type="component" value="Unassembled WGS sequence"/>
</dbReference>
<evidence type="ECO:0000256" key="1">
    <source>
        <dbReference type="SAM" id="MobiDB-lite"/>
    </source>
</evidence>
<feature type="region of interest" description="Disordered" evidence="1">
    <location>
        <begin position="59"/>
        <end position="98"/>
    </location>
</feature>
<protein>
    <submittedName>
        <fullName evidence="2">Uncharacterized protein</fullName>
    </submittedName>
</protein>
<feature type="region of interest" description="Disordered" evidence="1">
    <location>
        <begin position="1"/>
        <end position="31"/>
    </location>
</feature>
<feature type="compositionally biased region" description="Basic and acidic residues" evidence="1">
    <location>
        <begin position="72"/>
        <end position="83"/>
    </location>
</feature>